<dbReference type="Proteomes" id="UP000291117">
    <property type="component" value="Unassembled WGS sequence"/>
</dbReference>
<dbReference type="Pfam" id="PF01833">
    <property type="entry name" value="TIG"/>
    <property type="match status" value="1"/>
</dbReference>
<comment type="caution">
    <text evidence="4">The sequence shown here is derived from an EMBL/GenBank/DDBJ whole genome shotgun (WGS) entry which is preliminary data.</text>
</comment>
<organism evidence="4 5">
    <name type="scientific">Pedobacter hiemivivus</name>
    <dbReference type="NCBI Taxonomy" id="2530454"/>
    <lineage>
        <taxon>Bacteria</taxon>
        <taxon>Pseudomonadati</taxon>
        <taxon>Bacteroidota</taxon>
        <taxon>Sphingobacteriia</taxon>
        <taxon>Sphingobacteriales</taxon>
        <taxon>Sphingobacteriaceae</taxon>
        <taxon>Pedobacter</taxon>
    </lineage>
</organism>
<dbReference type="EMBL" id="SJSM01000015">
    <property type="protein sequence ID" value="TCC91067.1"/>
    <property type="molecule type" value="Genomic_DNA"/>
</dbReference>
<evidence type="ECO:0000259" key="3">
    <source>
        <dbReference type="SMART" id="SM00429"/>
    </source>
</evidence>
<sequence>MKALFNLFFAAILLLTACNKKDGPSIPSEGINPVIQSLIPTSAAANATVTIKGKRFSAIPVENIVKFSGVKATVLSATDTLLTVQVPEDGGTGLITITVKDRTSKGPIFSYLIDDDTNNIIDYITSVYTGKGVSGNVLGALADASFNNPEGIAFDVNGDLLVADRTNQRIKRIANGVVSLIAGSGTAGYVNGIGAIARFNNPYRLAVNKAGTIIYIADLTGNRIRKIDVATQNVTLFSGPSTPVAGPIGFLDGTSANARFNNPIDMVVDDEGILYVVDNNNHAIRRIDLDGSTTTLAGDGTAGFSDGSWPNVKFNKPSGICIDNEGYLLVADRFNHRIRKIDRHTGKTTTIAGTGIVGSVDGEALKATFNGPFGINVDKQNNIYVADLGSHSIRLVKTTNQVITIGGIGSTGNTLGGVGTSSFNNPTDIDVDINGNIFIADMSNNRIIKMTPVSK</sequence>
<dbReference type="PROSITE" id="PS51257">
    <property type="entry name" value="PROKAR_LIPOPROTEIN"/>
    <property type="match status" value="1"/>
</dbReference>
<dbReference type="PROSITE" id="PS51125">
    <property type="entry name" value="NHL"/>
    <property type="match status" value="2"/>
</dbReference>
<dbReference type="InterPro" id="IPR011042">
    <property type="entry name" value="6-blade_b-propeller_TolB-like"/>
</dbReference>
<feature type="repeat" description="NHL" evidence="2">
    <location>
        <begin position="307"/>
        <end position="344"/>
    </location>
</feature>
<dbReference type="SMART" id="SM00429">
    <property type="entry name" value="IPT"/>
    <property type="match status" value="1"/>
</dbReference>
<dbReference type="RefSeq" id="WP_131610805.1">
    <property type="nucleotide sequence ID" value="NZ_SJSM01000015.1"/>
</dbReference>
<name>A0A4R0MW67_9SPHI</name>
<proteinExistence type="predicted"/>
<dbReference type="Gene3D" id="2.60.40.10">
    <property type="entry name" value="Immunoglobulins"/>
    <property type="match status" value="1"/>
</dbReference>
<dbReference type="PANTHER" id="PTHR13833">
    <property type="match status" value="1"/>
</dbReference>
<dbReference type="Pfam" id="PF01436">
    <property type="entry name" value="NHL"/>
    <property type="match status" value="3"/>
</dbReference>
<dbReference type="InterPro" id="IPR002909">
    <property type="entry name" value="IPT_dom"/>
</dbReference>
<dbReference type="InterPro" id="IPR014756">
    <property type="entry name" value="Ig_E-set"/>
</dbReference>
<evidence type="ECO:0000256" key="1">
    <source>
        <dbReference type="ARBA" id="ARBA00022737"/>
    </source>
</evidence>
<feature type="repeat" description="NHL" evidence="2">
    <location>
        <begin position="146"/>
        <end position="176"/>
    </location>
</feature>
<dbReference type="InterPro" id="IPR001258">
    <property type="entry name" value="NHL_repeat"/>
</dbReference>
<evidence type="ECO:0000313" key="5">
    <source>
        <dbReference type="Proteomes" id="UP000291117"/>
    </source>
</evidence>
<gene>
    <name evidence="4" type="ORF">EZ444_19385</name>
</gene>
<evidence type="ECO:0000256" key="2">
    <source>
        <dbReference type="PROSITE-ProRule" id="PRU00504"/>
    </source>
</evidence>
<dbReference type="OrthoDB" id="791543at2"/>
<dbReference type="InterPro" id="IPR013783">
    <property type="entry name" value="Ig-like_fold"/>
</dbReference>
<accession>A0A4R0MW67</accession>
<reference evidence="4 5" key="1">
    <citation type="submission" date="2019-02" db="EMBL/GenBank/DDBJ databases">
        <title>Pedobacter sp. RP-3-8 sp. nov., isolated from Arctic soil.</title>
        <authorList>
            <person name="Dahal R.H."/>
        </authorList>
    </citation>
    <scope>NUCLEOTIDE SEQUENCE [LARGE SCALE GENOMIC DNA]</scope>
    <source>
        <strain evidence="4 5">RP-3-8</strain>
    </source>
</reference>
<dbReference type="SUPFAM" id="SSF81296">
    <property type="entry name" value="E set domains"/>
    <property type="match status" value="1"/>
</dbReference>
<evidence type="ECO:0000313" key="4">
    <source>
        <dbReference type="EMBL" id="TCC91067.1"/>
    </source>
</evidence>
<dbReference type="PANTHER" id="PTHR13833:SF71">
    <property type="entry name" value="NHL DOMAIN-CONTAINING PROTEIN"/>
    <property type="match status" value="1"/>
</dbReference>
<protein>
    <recommendedName>
        <fullName evidence="3">IPT/TIG domain-containing protein</fullName>
    </recommendedName>
</protein>
<dbReference type="Gene3D" id="2.120.10.30">
    <property type="entry name" value="TolB, C-terminal domain"/>
    <property type="match status" value="4"/>
</dbReference>
<keyword evidence="5" id="KW-1185">Reference proteome</keyword>
<dbReference type="SUPFAM" id="SSF63829">
    <property type="entry name" value="Calcium-dependent phosphotriesterase"/>
    <property type="match status" value="1"/>
</dbReference>
<keyword evidence="1" id="KW-0677">Repeat</keyword>
<dbReference type="AlphaFoldDB" id="A0A4R0MW67"/>
<feature type="domain" description="IPT/TIG" evidence="3">
    <location>
        <begin position="32"/>
        <end position="112"/>
    </location>
</feature>